<reference evidence="3 4" key="1">
    <citation type="submission" date="2024-06" db="EMBL/GenBank/DDBJ databases">
        <authorList>
            <person name="Kraege A."/>
            <person name="Thomma B."/>
        </authorList>
    </citation>
    <scope>NUCLEOTIDE SEQUENCE [LARGE SCALE GENOMIC DNA]</scope>
</reference>
<name>A0ABP1FJ73_9CHLO</name>
<evidence type="ECO:0000313" key="4">
    <source>
        <dbReference type="Proteomes" id="UP001497392"/>
    </source>
</evidence>
<evidence type="ECO:0000313" key="3">
    <source>
        <dbReference type="EMBL" id="CAL5218509.1"/>
    </source>
</evidence>
<keyword evidence="1" id="KW-0175">Coiled coil</keyword>
<evidence type="ECO:0000256" key="1">
    <source>
        <dbReference type="SAM" id="Coils"/>
    </source>
</evidence>
<feature type="coiled-coil region" evidence="1">
    <location>
        <begin position="555"/>
        <end position="596"/>
    </location>
</feature>
<comment type="caution">
    <text evidence="3">The sequence shown here is derived from an EMBL/GenBank/DDBJ whole genome shotgun (WGS) entry which is preliminary data.</text>
</comment>
<accession>A0ABP1FJ73</accession>
<feature type="compositionally biased region" description="Basic and acidic residues" evidence="2">
    <location>
        <begin position="148"/>
        <end position="157"/>
    </location>
</feature>
<dbReference type="EMBL" id="CAXHTA020000001">
    <property type="protein sequence ID" value="CAL5218509.1"/>
    <property type="molecule type" value="Genomic_DNA"/>
</dbReference>
<feature type="region of interest" description="Disordered" evidence="2">
    <location>
        <begin position="107"/>
        <end position="187"/>
    </location>
</feature>
<feature type="region of interest" description="Disordered" evidence="2">
    <location>
        <begin position="1"/>
        <end position="33"/>
    </location>
</feature>
<evidence type="ECO:0000256" key="2">
    <source>
        <dbReference type="SAM" id="MobiDB-lite"/>
    </source>
</evidence>
<gene>
    <name evidence="3" type="primary">g196</name>
    <name evidence="3" type="ORF">VP750_LOCUS168</name>
</gene>
<organism evidence="3 4">
    <name type="scientific">Coccomyxa viridis</name>
    <dbReference type="NCBI Taxonomy" id="1274662"/>
    <lineage>
        <taxon>Eukaryota</taxon>
        <taxon>Viridiplantae</taxon>
        <taxon>Chlorophyta</taxon>
        <taxon>core chlorophytes</taxon>
        <taxon>Trebouxiophyceae</taxon>
        <taxon>Trebouxiophyceae incertae sedis</taxon>
        <taxon>Coccomyxaceae</taxon>
        <taxon>Coccomyxa</taxon>
    </lineage>
</organism>
<dbReference type="Proteomes" id="UP001497392">
    <property type="component" value="Unassembled WGS sequence"/>
</dbReference>
<feature type="compositionally biased region" description="Basic and acidic residues" evidence="2">
    <location>
        <begin position="111"/>
        <end position="123"/>
    </location>
</feature>
<proteinExistence type="predicted"/>
<keyword evidence="4" id="KW-1185">Reference proteome</keyword>
<protein>
    <submittedName>
        <fullName evidence="3">G196 protein</fullName>
    </submittedName>
</protein>
<sequence length="654" mass="71021">MASSAGHALHKAEEHPATLGGIGGKDPVAKEADIPHREHDYVMVGEDSSREQSACPTPMGTPLPSMLPGSSLQVHVPSADVSPQTVFGSLDPKGLAALQAAFHDNFADAGRNPKDAAESDREPMQATPDSDEGLVFGQTEVMTPAPTKEPRPAHDSDSSPDGAETPEGSSKVVSEAGSGMKERLEEAQREIERLKRALDEGRAQQEWMLGNVVRSTAAQKEELTNALQAMQEECNALELELKHHEKGFAELVSEELEQRFMRFEEVTLAAVQKMVGIISAPEAAPVGERSASLAAELNLGALSLPGGMLTAPLGAVPPNMTLLEALQTRQAQDMLSALEAARAPSRHPLDISLQARARLNSAVTTLYASARRRTCFRTRFGGAAASARRSVIRGAQGFASAGTAVAGSVKHSARRIDAASDRAAATTKYGVKTGAVHVKDAALASGCWVHDNMQKEKLGRAAHKVPGALAAPFKAFGHWSLYLDKQRRRPEVKQVAGMYAELLYYSFVLTSSGLLAWRCCQSAGEGREESRAARERRHEKERSLKSQVCDLETTLTIERARAEEAEKTAVKAERRLQQAMRDARRAEREVVKARAHDDTSAVEILDLSRPADEEGGEADAHIWRMEPEELFSWNGFPDLDMRGLINKIRGRRWH</sequence>